<gene>
    <name evidence="10" type="ORF">HJ588_13395</name>
</gene>
<sequence>MTDVDRTKLFRSIHKLDLRLRRRKSGWCDVHRSVTGWASAVGRGRVGCWAHIGRQSTRIQEDPVTRENGEIVGWARHREAVADLQRQLAAMPTGAPVRLAKKTSNLFRPREANAVAGLDVSQLRGVIEVDPEAGTADVQGMTTYEDLVDVTLRYGFMPYVVPQLRTITLGGAVTGLGVESSSFRNGLPHESVLELDVLTGAGEIVTATPDGENSELFRAFPNSYGSLGYSVRLKIKLEKVSPYVHLRHVRFTDLHQLTEQLRTILDLRRHDGESVDFLDGVVFSADESYLVLGSFVDEAPYTSDYSSQQIYYRSIQQRTEDYLTIHDYIWRWDTDWFWCSRAFGVQKPAFRRIVPRSLLRSDVYSKIIRWENRHGYFAKLDAAKGKLPRERVVQDVEVPVERTEEFLRWFLDNVPIEPIWLCPLAVRDREHGVQPWPLYPLQRDEHYVNVGFWSTVEITPGREDGDVNRDIERVVHDLGGHKSLYSDAYYDEQTFWSLYGGDTYQLVKKQYDPDGRLPDLYSKAVKRR</sequence>
<evidence type="ECO:0000256" key="2">
    <source>
        <dbReference type="ARBA" id="ARBA00012405"/>
    </source>
</evidence>
<organism evidence="10 11">
    <name type="scientific">Flexivirga aerilata</name>
    <dbReference type="NCBI Taxonomy" id="1656889"/>
    <lineage>
        <taxon>Bacteria</taxon>
        <taxon>Bacillati</taxon>
        <taxon>Actinomycetota</taxon>
        <taxon>Actinomycetes</taxon>
        <taxon>Micrococcales</taxon>
        <taxon>Dermacoccaceae</taxon>
        <taxon>Flexivirga</taxon>
    </lineage>
</organism>
<name>A0A849AU68_9MICO</name>
<dbReference type="PROSITE" id="PS51387">
    <property type="entry name" value="FAD_PCMH"/>
    <property type="match status" value="1"/>
</dbReference>
<dbReference type="EMBL" id="JABENB010000002">
    <property type="protein sequence ID" value="NNG40262.1"/>
    <property type="molecule type" value="Genomic_DNA"/>
</dbReference>
<evidence type="ECO:0000256" key="3">
    <source>
        <dbReference type="ARBA" id="ARBA00022630"/>
    </source>
</evidence>
<evidence type="ECO:0000256" key="5">
    <source>
        <dbReference type="ARBA" id="ARBA00022827"/>
    </source>
</evidence>
<keyword evidence="4" id="KW-0812">Transmembrane</keyword>
<dbReference type="EC" id="1.3.1.72" evidence="2"/>
<dbReference type="InterPro" id="IPR016164">
    <property type="entry name" value="FAD-linked_Oxase-like_C"/>
</dbReference>
<dbReference type="GO" id="GO:0016020">
    <property type="term" value="C:membrane"/>
    <property type="evidence" value="ECO:0007669"/>
    <property type="project" value="UniProtKB-SubCell"/>
</dbReference>
<dbReference type="InterPro" id="IPR016166">
    <property type="entry name" value="FAD-bd_PCMH"/>
</dbReference>
<evidence type="ECO:0000313" key="10">
    <source>
        <dbReference type="EMBL" id="NNG40262.1"/>
    </source>
</evidence>
<evidence type="ECO:0000256" key="4">
    <source>
        <dbReference type="ARBA" id="ARBA00022692"/>
    </source>
</evidence>
<evidence type="ECO:0000256" key="7">
    <source>
        <dbReference type="ARBA" id="ARBA00023002"/>
    </source>
</evidence>
<keyword evidence="6" id="KW-1133">Transmembrane helix</keyword>
<dbReference type="PANTHER" id="PTHR10801">
    <property type="entry name" value="24-DEHYDROCHOLESTEROL REDUCTASE"/>
    <property type="match status" value="1"/>
</dbReference>
<dbReference type="AlphaFoldDB" id="A0A849AU68"/>
<evidence type="ECO:0000256" key="8">
    <source>
        <dbReference type="ARBA" id="ARBA00023136"/>
    </source>
</evidence>
<comment type="subcellular location">
    <subcellularLocation>
        <location evidence="1">Membrane</location>
        <topology evidence="1">Single-pass membrane protein</topology>
    </subcellularLocation>
</comment>
<dbReference type="Gene3D" id="3.30.465.10">
    <property type="match status" value="1"/>
</dbReference>
<evidence type="ECO:0000256" key="6">
    <source>
        <dbReference type="ARBA" id="ARBA00022989"/>
    </source>
</evidence>
<proteinExistence type="predicted"/>
<keyword evidence="11" id="KW-1185">Reference proteome</keyword>
<keyword evidence="5" id="KW-0274">FAD</keyword>
<dbReference type="GO" id="GO:0050614">
    <property type="term" value="F:Delta24-sterol reductase activity"/>
    <property type="evidence" value="ECO:0007669"/>
    <property type="project" value="UniProtKB-EC"/>
</dbReference>
<keyword evidence="8" id="KW-0472">Membrane</keyword>
<comment type="caution">
    <text evidence="10">The sequence shown here is derived from an EMBL/GenBank/DDBJ whole genome shotgun (WGS) entry which is preliminary data.</text>
</comment>
<dbReference type="SUPFAM" id="SSF55103">
    <property type="entry name" value="FAD-linked oxidases, C-terminal domain"/>
    <property type="match status" value="1"/>
</dbReference>
<feature type="domain" description="FAD-binding PCMH-type" evidence="9">
    <location>
        <begin position="64"/>
        <end position="240"/>
    </location>
</feature>
<dbReference type="PANTHER" id="PTHR10801:SF0">
    <property type="entry name" value="DELTA(24)-STEROL REDUCTASE"/>
    <property type="match status" value="1"/>
</dbReference>
<keyword evidence="3" id="KW-0285">Flavoprotein</keyword>
<reference evidence="10 11" key="1">
    <citation type="submission" date="2020-05" db="EMBL/GenBank/DDBJ databases">
        <title>Flexivirga sp. ID2601S isolated from air conditioner.</title>
        <authorList>
            <person name="Kim D.H."/>
        </authorList>
    </citation>
    <scope>NUCLEOTIDE SEQUENCE [LARGE SCALE GENOMIC DNA]</scope>
    <source>
        <strain evidence="10 11">ID2601S</strain>
    </source>
</reference>
<dbReference type="SUPFAM" id="SSF56176">
    <property type="entry name" value="FAD-binding/transporter-associated domain-like"/>
    <property type="match status" value="1"/>
</dbReference>
<evidence type="ECO:0000256" key="1">
    <source>
        <dbReference type="ARBA" id="ARBA00004167"/>
    </source>
</evidence>
<dbReference type="InterPro" id="IPR016169">
    <property type="entry name" value="FAD-bd_PCMH_sub2"/>
</dbReference>
<evidence type="ECO:0000313" key="11">
    <source>
        <dbReference type="Proteomes" id="UP000557772"/>
    </source>
</evidence>
<dbReference type="InterPro" id="IPR036318">
    <property type="entry name" value="FAD-bd_PCMH-like_sf"/>
</dbReference>
<keyword evidence="7" id="KW-0560">Oxidoreductase</keyword>
<protein>
    <recommendedName>
        <fullName evidence="2">Delta(24)-sterol reductase</fullName>
        <ecNumber evidence="2">1.3.1.72</ecNumber>
    </recommendedName>
</protein>
<dbReference type="InterPro" id="IPR040165">
    <property type="entry name" value="Diminuto-like"/>
</dbReference>
<dbReference type="GO" id="GO:0071949">
    <property type="term" value="F:FAD binding"/>
    <property type="evidence" value="ECO:0007669"/>
    <property type="project" value="InterPro"/>
</dbReference>
<dbReference type="Proteomes" id="UP000557772">
    <property type="component" value="Unassembled WGS sequence"/>
</dbReference>
<dbReference type="Pfam" id="PF01565">
    <property type="entry name" value="FAD_binding_4"/>
    <property type="match status" value="1"/>
</dbReference>
<accession>A0A849AU68</accession>
<dbReference type="InterPro" id="IPR006094">
    <property type="entry name" value="Oxid_FAD_bind_N"/>
</dbReference>
<evidence type="ECO:0000259" key="9">
    <source>
        <dbReference type="PROSITE" id="PS51387"/>
    </source>
</evidence>